<name>A0ABY7ETJ1_MYAAR</name>
<evidence type="ECO:0000256" key="2">
    <source>
        <dbReference type="ARBA" id="ARBA00023121"/>
    </source>
</evidence>
<dbReference type="SUPFAM" id="SSF50814">
    <property type="entry name" value="Lipocalins"/>
    <property type="match status" value="1"/>
</dbReference>
<dbReference type="InterPro" id="IPR000566">
    <property type="entry name" value="Lipocln_cytosolic_FA-bd_dom"/>
</dbReference>
<evidence type="ECO:0000313" key="4">
    <source>
        <dbReference type="EMBL" id="WAR13295.1"/>
    </source>
</evidence>
<dbReference type="InterPro" id="IPR000463">
    <property type="entry name" value="Fatty_acid-bd"/>
</dbReference>
<comment type="similarity">
    <text evidence="1">Belongs to the calycin superfamily. Fatty-acid binding protein (FABP) family.</text>
</comment>
<dbReference type="Proteomes" id="UP001164746">
    <property type="component" value="Chromosome 8"/>
</dbReference>
<dbReference type="PRINTS" id="PR00178">
    <property type="entry name" value="FATTYACIDBP"/>
</dbReference>
<gene>
    <name evidence="4" type="ORF">MAR_027475</name>
</gene>
<reference evidence="4" key="1">
    <citation type="submission" date="2022-11" db="EMBL/GenBank/DDBJ databases">
        <title>Centuries of genome instability and evolution in soft-shell clam transmissible cancer (bioRxiv).</title>
        <authorList>
            <person name="Hart S.F.M."/>
            <person name="Yonemitsu M.A."/>
            <person name="Giersch R.M."/>
            <person name="Beal B.F."/>
            <person name="Arriagada G."/>
            <person name="Davis B.W."/>
            <person name="Ostrander E.A."/>
            <person name="Goff S.P."/>
            <person name="Metzger M.J."/>
        </authorList>
    </citation>
    <scope>NUCLEOTIDE SEQUENCE</scope>
    <source>
        <strain evidence="4">MELC-2E11</strain>
        <tissue evidence="4">Siphon/mantle</tissue>
    </source>
</reference>
<dbReference type="Pfam" id="PF00061">
    <property type="entry name" value="Lipocalin"/>
    <property type="match status" value="1"/>
</dbReference>
<dbReference type="InterPro" id="IPR012674">
    <property type="entry name" value="Calycin"/>
</dbReference>
<evidence type="ECO:0000256" key="1">
    <source>
        <dbReference type="ARBA" id="ARBA00008390"/>
    </source>
</evidence>
<proteinExistence type="inferred from homology"/>
<evidence type="ECO:0000259" key="3">
    <source>
        <dbReference type="Pfam" id="PF00061"/>
    </source>
</evidence>
<dbReference type="InterPro" id="IPR031259">
    <property type="entry name" value="ILBP"/>
</dbReference>
<keyword evidence="2" id="KW-0446">Lipid-binding</keyword>
<dbReference type="EMBL" id="CP111019">
    <property type="protein sequence ID" value="WAR13295.1"/>
    <property type="molecule type" value="Genomic_DNA"/>
</dbReference>
<sequence length="138" mass="15803">MTRVLGKWKLETQDDNWDEYMKTVGVGFALRQIGKRTATWEEIRQEGDDWTLNITSTFKNVNLKFQLGEEFDETTMDGRKVKSVFNVEGDKLVHYQKSGTVGQPDCVIIRERVDDNTMTATFEAIGKSIKSVRKFASA</sequence>
<feature type="domain" description="Lipocalin/cytosolic fatty-acid binding" evidence="3">
    <location>
        <begin position="6"/>
        <end position="112"/>
    </location>
</feature>
<accession>A0ABY7ETJ1</accession>
<evidence type="ECO:0000313" key="5">
    <source>
        <dbReference type="Proteomes" id="UP001164746"/>
    </source>
</evidence>
<dbReference type="Gene3D" id="2.40.128.20">
    <property type="match status" value="1"/>
</dbReference>
<dbReference type="CDD" id="cd00742">
    <property type="entry name" value="FABP"/>
    <property type="match status" value="1"/>
</dbReference>
<dbReference type="PANTHER" id="PTHR11955">
    <property type="entry name" value="FATTY ACID BINDING PROTEIN"/>
    <property type="match status" value="1"/>
</dbReference>
<organism evidence="4 5">
    <name type="scientific">Mya arenaria</name>
    <name type="common">Soft-shell clam</name>
    <dbReference type="NCBI Taxonomy" id="6604"/>
    <lineage>
        <taxon>Eukaryota</taxon>
        <taxon>Metazoa</taxon>
        <taxon>Spiralia</taxon>
        <taxon>Lophotrochozoa</taxon>
        <taxon>Mollusca</taxon>
        <taxon>Bivalvia</taxon>
        <taxon>Autobranchia</taxon>
        <taxon>Heteroconchia</taxon>
        <taxon>Euheterodonta</taxon>
        <taxon>Imparidentia</taxon>
        <taxon>Neoheterodontei</taxon>
        <taxon>Myida</taxon>
        <taxon>Myoidea</taxon>
        <taxon>Myidae</taxon>
        <taxon>Mya</taxon>
    </lineage>
</organism>
<protein>
    <submittedName>
        <fullName evidence="4">FABP7-like protein</fullName>
    </submittedName>
</protein>
<keyword evidence="5" id="KW-1185">Reference proteome</keyword>